<reference evidence="7 8" key="1">
    <citation type="submission" date="2020-08" db="EMBL/GenBank/DDBJ databases">
        <title>Sequencing the genomes of 1000 actinobacteria strains.</title>
        <authorList>
            <person name="Klenk H.-P."/>
        </authorList>
    </citation>
    <scope>NUCLEOTIDE SEQUENCE [LARGE SCALE GENOMIC DNA]</scope>
    <source>
        <strain evidence="7 8">DSM 23694</strain>
    </source>
</reference>
<dbReference type="EMBL" id="JACHBL010000001">
    <property type="protein sequence ID" value="MBB5598412.1"/>
    <property type="molecule type" value="Genomic_DNA"/>
</dbReference>
<feature type="region of interest" description="Disordered" evidence="5">
    <location>
        <begin position="178"/>
        <end position="238"/>
    </location>
</feature>
<dbReference type="GO" id="GO:0008234">
    <property type="term" value="F:cysteine-type peptidase activity"/>
    <property type="evidence" value="ECO:0007669"/>
    <property type="project" value="UniProtKB-KW"/>
</dbReference>
<dbReference type="PROSITE" id="PS51935">
    <property type="entry name" value="NLPC_P60"/>
    <property type="match status" value="1"/>
</dbReference>
<dbReference type="PANTHER" id="PTHR47053">
    <property type="entry name" value="MUREIN DD-ENDOPEPTIDASE MEPH-RELATED"/>
    <property type="match status" value="1"/>
</dbReference>
<organism evidence="7 8">
    <name type="scientific">Neomicrococcus lactis</name>
    <dbReference type="NCBI Taxonomy" id="732241"/>
    <lineage>
        <taxon>Bacteria</taxon>
        <taxon>Bacillati</taxon>
        <taxon>Actinomycetota</taxon>
        <taxon>Actinomycetes</taxon>
        <taxon>Micrococcales</taxon>
        <taxon>Micrococcaceae</taxon>
        <taxon>Neomicrococcus</taxon>
    </lineage>
</organism>
<keyword evidence="4" id="KW-0788">Thiol protease</keyword>
<evidence type="ECO:0000313" key="7">
    <source>
        <dbReference type="EMBL" id="MBB5598412.1"/>
    </source>
</evidence>
<comment type="caution">
    <text evidence="7">The sequence shown here is derived from an EMBL/GenBank/DDBJ whole genome shotgun (WGS) entry which is preliminary data.</text>
</comment>
<dbReference type="InterPro" id="IPR038765">
    <property type="entry name" value="Papain-like_cys_pep_sf"/>
</dbReference>
<accession>A0A7W8YBI8</accession>
<feature type="domain" description="NlpC/P60" evidence="6">
    <location>
        <begin position="258"/>
        <end position="373"/>
    </location>
</feature>
<sequence>MSKRIALGGHRSGETRSNSIAGISKAVAANAGSFGRSAAVVAAASGMVLTLGVPAQANPAAREAAAAPMDALNIERVALQSSVVATVVAPTADSKKAETAQVRATLKTAPAPAKAKAEPKTVTASVKAVENANEAATTEAPAAQNTVSAAQNTVSAAQNTVSAAQNTVSAAQNTVSAAETRAAEKREAAQKRAAEKRAAEKRAAEKRAAAAKKQREAAERRASASTNAFAPVTRSNRTGAAASTSIKSVAPASSSVNTASLSGIAATASRYSGVPYVWGGASPRGWDCSGFVQWVYKQHGINLVRGTSALRSSGQFVRTGNPKPGDLVFQNGGGHVGIYLGNGMMIGAQNPTVDTMIHSVSRNPLYGYYTYVG</sequence>
<evidence type="ECO:0000313" key="8">
    <source>
        <dbReference type="Proteomes" id="UP000523863"/>
    </source>
</evidence>
<evidence type="ECO:0000256" key="1">
    <source>
        <dbReference type="ARBA" id="ARBA00007074"/>
    </source>
</evidence>
<dbReference type="AlphaFoldDB" id="A0A7W8YBI8"/>
<name>A0A7W8YBI8_9MICC</name>
<dbReference type="InterPro" id="IPR051202">
    <property type="entry name" value="Peptidase_C40"/>
</dbReference>
<dbReference type="Pfam" id="PF00877">
    <property type="entry name" value="NLPC_P60"/>
    <property type="match status" value="1"/>
</dbReference>
<keyword evidence="3 7" id="KW-0378">Hydrolase</keyword>
<keyword evidence="2" id="KW-0645">Protease</keyword>
<evidence type="ECO:0000256" key="5">
    <source>
        <dbReference type="SAM" id="MobiDB-lite"/>
    </source>
</evidence>
<gene>
    <name evidence="7" type="ORF">BKA12_001492</name>
</gene>
<dbReference type="Proteomes" id="UP000523863">
    <property type="component" value="Unassembled WGS sequence"/>
</dbReference>
<evidence type="ECO:0000256" key="2">
    <source>
        <dbReference type="ARBA" id="ARBA00022670"/>
    </source>
</evidence>
<dbReference type="Gene3D" id="3.90.1720.10">
    <property type="entry name" value="endopeptidase domain like (from Nostoc punctiforme)"/>
    <property type="match status" value="1"/>
</dbReference>
<evidence type="ECO:0000256" key="3">
    <source>
        <dbReference type="ARBA" id="ARBA00022801"/>
    </source>
</evidence>
<protein>
    <submittedName>
        <fullName evidence="7">Cell wall-associated NlpC family hydrolase</fullName>
    </submittedName>
</protein>
<dbReference type="SUPFAM" id="SSF54001">
    <property type="entry name" value="Cysteine proteinases"/>
    <property type="match status" value="1"/>
</dbReference>
<proteinExistence type="inferred from homology"/>
<dbReference type="RefSeq" id="WP_246361627.1">
    <property type="nucleotide sequence ID" value="NZ_JACHBL010000001.1"/>
</dbReference>
<dbReference type="GO" id="GO:0006508">
    <property type="term" value="P:proteolysis"/>
    <property type="evidence" value="ECO:0007669"/>
    <property type="project" value="UniProtKB-KW"/>
</dbReference>
<comment type="similarity">
    <text evidence="1">Belongs to the peptidase C40 family.</text>
</comment>
<evidence type="ECO:0000259" key="6">
    <source>
        <dbReference type="PROSITE" id="PS51935"/>
    </source>
</evidence>
<dbReference type="PANTHER" id="PTHR47053:SF1">
    <property type="entry name" value="MUREIN DD-ENDOPEPTIDASE MEPH-RELATED"/>
    <property type="match status" value="1"/>
</dbReference>
<evidence type="ECO:0000256" key="4">
    <source>
        <dbReference type="ARBA" id="ARBA00022807"/>
    </source>
</evidence>
<feature type="compositionally biased region" description="Basic and acidic residues" evidence="5">
    <location>
        <begin position="181"/>
        <end position="222"/>
    </location>
</feature>
<feature type="compositionally biased region" description="Polar residues" evidence="5">
    <location>
        <begin position="223"/>
        <end position="238"/>
    </location>
</feature>
<keyword evidence="8" id="KW-1185">Reference proteome</keyword>
<dbReference type="InterPro" id="IPR000064">
    <property type="entry name" value="NLP_P60_dom"/>
</dbReference>